<protein>
    <recommendedName>
        <fullName evidence="3">Zinc-binding dehydrogenase</fullName>
    </recommendedName>
</protein>
<dbReference type="Proteomes" id="UP000621859">
    <property type="component" value="Unassembled WGS sequence"/>
</dbReference>
<organism evidence="1 2">
    <name type="scientific">Silvimonas amylolytica</name>
    <dbReference type="NCBI Taxonomy" id="449663"/>
    <lineage>
        <taxon>Bacteria</taxon>
        <taxon>Pseudomonadati</taxon>
        <taxon>Pseudomonadota</taxon>
        <taxon>Betaproteobacteria</taxon>
        <taxon>Neisseriales</taxon>
        <taxon>Chitinibacteraceae</taxon>
        <taxon>Silvimonas</taxon>
    </lineage>
</organism>
<comment type="caution">
    <text evidence="1">The sequence shown here is derived from an EMBL/GenBank/DDBJ whole genome shotgun (WGS) entry which is preliminary data.</text>
</comment>
<keyword evidence="2" id="KW-1185">Reference proteome</keyword>
<dbReference type="Gene3D" id="3.90.180.10">
    <property type="entry name" value="Medium-chain alcohol dehydrogenases, catalytic domain"/>
    <property type="match status" value="1"/>
</dbReference>
<dbReference type="InterPro" id="IPR036291">
    <property type="entry name" value="NAD(P)-bd_dom_sf"/>
</dbReference>
<sequence>MAVETAYRSLDQLQVVAGTKLLVHGAGTTVGFAAVQIALLRGAQVFATAGATYADQLRAFGAQVTNYGEGMAERIKTLAGSSVDLALDTAPVNVSSSVFSSLPDLIQAVGNDPRRVLTIVDFAGAARLGTRTSFDADEGISIDDTGKPVVDAAAAERLARELRHTVLGEFARLAADGRFMIPVARTFPLKEWRAALEISLSGKARGKLILIPDRMS</sequence>
<dbReference type="Pfam" id="PF13602">
    <property type="entry name" value="ADH_zinc_N_2"/>
    <property type="match status" value="1"/>
</dbReference>
<dbReference type="InterPro" id="IPR052585">
    <property type="entry name" value="Lipid_raft_assoc_Zn_ADH"/>
</dbReference>
<evidence type="ECO:0008006" key="3">
    <source>
        <dbReference type="Google" id="ProtNLM"/>
    </source>
</evidence>
<dbReference type="SUPFAM" id="SSF51735">
    <property type="entry name" value="NAD(P)-binding Rossmann-fold domains"/>
    <property type="match status" value="1"/>
</dbReference>
<evidence type="ECO:0000313" key="2">
    <source>
        <dbReference type="Proteomes" id="UP000621859"/>
    </source>
</evidence>
<evidence type="ECO:0000313" key="1">
    <source>
        <dbReference type="EMBL" id="GGP26824.1"/>
    </source>
</evidence>
<dbReference type="EMBL" id="BMLY01000004">
    <property type="protein sequence ID" value="GGP26824.1"/>
    <property type="molecule type" value="Genomic_DNA"/>
</dbReference>
<dbReference type="Gene3D" id="3.40.50.720">
    <property type="entry name" value="NAD(P)-binding Rossmann-like Domain"/>
    <property type="match status" value="1"/>
</dbReference>
<dbReference type="PANTHER" id="PTHR43482:SF1">
    <property type="entry name" value="PROTEIN AST1-RELATED"/>
    <property type="match status" value="1"/>
</dbReference>
<gene>
    <name evidence="1" type="ORF">GCM10010971_26430</name>
</gene>
<reference evidence="2" key="1">
    <citation type="journal article" date="2019" name="Int. J. Syst. Evol. Microbiol.">
        <title>The Global Catalogue of Microorganisms (GCM) 10K type strain sequencing project: providing services to taxonomists for standard genome sequencing and annotation.</title>
        <authorList>
            <consortium name="The Broad Institute Genomics Platform"/>
            <consortium name="The Broad Institute Genome Sequencing Center for Infectious Disease"/>
            <person name="Wu L."/>
            <person name="Ma J."/>
        </authorList>
    </citation>
    <scope>NUCLEOTIDE SEQUENCE [LARGE SCALE GENOMIC DNA]</scope>
    <source>
        <strain evidence="2">CGMCC 1.8860</strain>
    </source>
</reference>
<dbReference type="PANTHER" id="PTHR43482">
    <property type="entry name" value="PROTEIN AST1-RELATED"/>
    <property type="match status" value="1"/>
</dbReference>
<name>A0ABQ2PMI9_9NEIS</name>
<proteinExistence type="predicted"/>
<accession>A0ABQ2PMI9</accession>